<dbReference type="UniPathway" id="UPA00094"/>
<dbReference type="GO" id="GO:0033818">
    <property type="term" value="F:beta-ketoacyl-acyl-carrier-protein synthase III activity"/>
    <property type="evidence" value="ECO:0007669"/>
    <property type="project" value="UniProtKB-UniRule"/>
</dbReference>
<keyword evidence="6 10" id="KW-0276">Fatty acid metabolism</keyword>
<evidence type="ECO:0000256" key="1">
    <source>
        <dbReference type="ARBA" id="ARBA00005194"/>
    </source>
</evidence>
<evidence type="ECO:0000259" key="11">
    <source>
        <dbReference type="Pfam" id="PF08541"/>
    </source>
</evidence>
<dbReference type="NCBIfam" id="NF006829">
    <property type="entry name" value="PRK09352.1"/>
    <property type="match status" value="1"/>
</dbReference>
<dbReference type="Pfam" id="PF08541">
    <property type="entry name" value="ACP_syn_III_C"/>
    <property type="match status" value="1"/>
</dbReference>
<evidence type="ECO:0000256" key="8">
    <source>
        <dbReference type="ARBA" id="ARBA00023160"/>
    </source>
</evidence>
<keyword evidence="10" id="KW-0012">Acyltransferase</keyword>
<proteinExistence type="inferred from homology"/>
<dbReference type="PANTHER" id="PTHR43091">
    <property type="entry name" value="3-OXOACYL-[ACYL-CARRIER-PROTEIN] SYNTHASE"/>
    <property type="match status" value="1"/>
</dbReference>
<comment type="subcellular location">
    <subcellularLocation>
        <location evidence="10">Cytoplasm</location>
    </subcellularLocation>
</comment>
<comment type="subunit">
    <text evidence="10">Homodimer.</text>
</comment>
<name>A0A0S7XMV1_9BACT</name>
<dbReference type="InterPro" id="IPR013751">
    <property type="entry name" value="ACP_syn_III_N"/>
</dbReference>
<comment type="similarity">
    <text evidence="2 10">Belongs to the thiolase-like superfamily. FabH family.</text>
</comment>
<comment type="domain">
    <text evidence="10">The last Arg residue of the ACP-binding site is essential for the weak association between ACP/AcpP and FabH.</text>
</comment>
<dbReference type="PANTHER" id="PTHR43091:SF1">
    <property type="entry name" value="BETA-KETOACYL-[ACYL-CARRIER-PROTEIN] SYNTHASE III, CHLOROPLASTIC"/>
    <property type="match status" value="1"/>
</dbReference>
<feature type="region of interest" description="ACP-binding" evidence="10">
    <location>
        <begin position="258"/>
        <end position="262"/>
    </location>
</feature>
<organism evidence="13 14">
    <name type="scientific">candidate division KD3-62 bacterium DG_56</name>
    <dbReference type="NCBI Taxonomy" id="1704032"/>
    <lineage>
        <taxon>Bacteria</taxon>
        <taxon>candidate division KD3-62</taxon>
    </lineage>
</organism>
<reference evidence="13 14" key="1">
    <citation type="journal article" date="2015" name="Microbiome">
        <title>Genomic resolution of linkages in carbon, nitrogen, and sulfur cycling among widespread estuary sediment bacteria.</title>
        <authorList>
            <person name="Baker B.J."/>
            <person name="Lazar C.S."/>
            <person name="Teske A.P."/>
            <person name="Dick G.J."/>
        </authorList>
    </citation>
    <scope>NUCLEOTIDE SEQUENCE [LARGE SCALE GENOMIC DNA]</scope>
    <source>
        <strain evidence="13">DG_56</strain>
    </source>
</reference>
<dbReference type="FunFam" id="3.40.47.10:FF:000004">
    <property type="entry name" value="3-oxoacyl-[acyl-carrier-protein] synthase 3"/>
    <property type="match status" value="1"/>
</dbReference>
<feature type="domain" description="Beta-ketoacyl-[acyl-carrier-protein] synthase III C-terminal" evidence="11">
    <location>
        <begin position="241"/>
        <end position="330"/>
    </location>
</feature>
<feature type="domain" description="Beta-ketoacyl-[acyl-carrier-protein] synthase III N-terminal" evidence="12">
    <location>
        <begin position="111"/>
        <end position="189"/>
    </location>
</feature>
<evidence type="ECO:0000256" key="5">
    <source>
        <dbReference type="ARBA" id="ARBA00022679"/>
    </source>
</evidence>
<dbReference type="Proteomes" id="UP000052020">
    <property type="component" value="Unassembled WGS sequence"/>
</dbReference>
<feature type="active site" evidence="10">
    <location>
        <position position="117"/>
    </location>
</feature>
<dbReference type="NCBIfam" id="TIGR00747">
    <property type="entry name" value="fabH"/>
    <property type="match status" value="1"/>
</dbReference>
<evidence type="ECO:0000259" key="12">
    <source>
        <dbReference type="Pfam" id="PF08545"/>
    </source>
</evidence>
<evidence type="ECO:0000313" key="14">
    <source>
        <dbReference type="Proteomes" id="UP000052020"/>
    </source>
</evidence>
<dbReference type="SUPFAM" id="SSF53901">
    <property type="entry name" value="Thiolase-like"/>
    <property type="match status" value="1"/>
</dbReference>
<dbReference type="GO" id="GO:0004315">
    <property type="term" value="F:3-oxoacyl-[acyl-carrier-protein] synthase activity"/>
    <property type="evidence" value="ECO:0007669"/>
    <property type="project" value="InterPro"/>
</dbReference>
<comment type="function">
    <text evidence="10">Catalyzes the condensation reaction of fatty acid synthesis by the addition to an acyl acceptor of two carbons from malonyl-ACP. Catalyzes the first condensation reaction which initiates fatty acid synthesis and may therefore play a role in governing the total rate of fatty acid production. Possesses both acetoacetyl-ACP synthase and acetyl transacylase activities. Its substrate specificity determines the biosynthesis of branched-chain and/or straight-chain of fatty acids.</text>
</comment>
<dbReference type="HAMAP" id="MF_01815">
    <property type="entry name" value="FabH"/>
    <property type="match status" value="1"/>
</dbReference>
<keyword evidence="4 10" id="KW-0444">Lipid biosynthesis</keyword>
<dbReference type="AlphaFoldDB" id="A0A0S7XMV1"/>
<dbReference type="Pfam" id="PF08545">
    <property type="entry name" value="ACP_syn_III"/>
    <property type="match status" value="1"/>
</dbReference>
<dbReference type="InterPro" id="IPR016039">
    <property type="entry name" value="Thiolase-like"/>
</dbReference>
<dbReference type="InterPro" id="IPR004655">
    <property type="entry name" value="FabH"/>
</dbReference>
<evidence type="ECO:0000256" key="6">
    <source>
        <dbReference type="ARBA" id="ARBA00022832"/>
    </source>
</evidence>
<evidence type="ECO:0000256" key="4">
    <source>
        <dbReference type="ARBA" id="ARBA00022516"/>
    </source>
</evidence>
<evidence type="ECO:0000256" key="3">
    <source>
        <dbReference type="ARBA" id="ARBA00012333"/>
    </source>
</evidence>
<dbReference type="InterPro" id="IPR013747">
    <property type="entry name" value="ACP_syn_III_C"/>
</dbReference>
<keyword evidence="10" id="KW-0511">Multifunctional enzyme</keyword>
<accession>A0A0S7XMV1</accession>
<keyword evidence="7 10" id="KW-0443">Lipid metabolism</keyword>
<evidence type="ECO:0000256" key="2">
    <source>
        <dbReference type="ARBA" id="ARBA00008642"/>
    </source>
</evidence>
<evidence type="ECO:0000256" key="7">
    <source>
        <dbReference type="ARBA" id="ARBA00023098"/>
    </source>
</evidence>
<feature type="active site" evidence="10">
    <location>
        <position position="257"/>
    </location>
</feature>
<keyword evidence="8 10" id="KW-0275">Fatty acid biosynthesis</keyword>
<gene>
    <name evidence="10" type="primary">fabH</name>
    <name evidence="13" type="ORF">AMK68_03045</name>
</gene>
<dbReference type="CDD" id="cd00830">
    <property type="entry name" value="KAS_III"/>
    <property type="match status" value="1"/>
</dbReference>
<dbReference type="EMBL" id="LIZY01000061">
    <property type="protein sequence ID" value="KPJ63813.1"/>
    <property type="molecule type" value="Genomic_DNA"/>
</dbReference>
<dbReference type="GO" id="GO:0005737">
    <property type="term" value="C:cytoplasm"/>
    <property type="evidence" value="ECO:0007669"/>
    <property type="project" value="UniProtKB-SubCell"/>
</dbReference>
<comment type="catalytic activity">
    <reaction evidence="9">
        <text>malonyl-[ACP] + acetyl-CoA + H(+) = 3-oxobutanoyl-[ACP] + CO2 + CoA</text>
        <dbReference type="Rhea" id="RHEA:12080"/>
        <dbReference type="Rhea" id="RHEA-COMP:9623"/>
        <dbReference type="Rhea" id="RHEA-COMP:9625"/>
        <dbReference type="ChEBI" id="CHEBI:15378"/>
        <dbReference type="ChEBI" id="CHEBI:16526"/>
        <dbReference type="ChEBI" id="CHEBI:57287"/>
        <dbReference type="ChEBI" id="CHEBI:57288"/>
        <dbReference type="ChEBI" id="CHEBI:78449"/>
        <dbReference type="ChEBI" id="CHEBI:78450"/>
        <dbReference type="EC" id="2.3.1.180"/>
    </reaction>
    <physiologicalReaction direction="left-to-right" evidence="9">
        <dbReference type="Rhea" id="RHEA:12081"/>
    </physiologicalReaction>
</comment>
<feature type="active site" evidence="10">
    <location>
        <position position="287"/>
    </location>
</feature>
<keyword evidence="10" id="KW-0963">Cytoplasm</keyword>
<evidence type="ECO:0000256" key="9">
    <source>
        <dbReference type="ARBA" id="ARBA00051096"/>
    </source>
</evidence>
<protein>
    <recommendedName>
        <fullName evidence="3 10">Beta-ketoacyl-[acyl-carrier-protein] synthase III</fullName>
        <shortName evidence="10">Beta-ketoacyl-ACP synthase III</shortName>
        <shortName evidence="10">KAS III</shortName>
        <ecNumber evidence="3 10">2.3.1.180</ecNumber>
    </recommendedName>
    <alternativeName>
        <fullName evidence="10">3-oxoacyl-[acyl-carrier-protein] synthase 3</fullName>
    </alternativeName>
    <alternativeName>
        <fullName evidence="10">3-oxoacyl-[acyl-carrier-protein] synthase III</fullName>
    </alternativeName>
</protein>
<dbReference type="GO" id="GO:0006633">
    <property type="term" value="P:fatty acid biosynthetic process"/>
    <property type="evidence" value="ECO:0007669"/>
    <property type="project" value="UniProtKB-UniRule"/>
</dbReference>
<keyword evidence="5 10" id="KW-0808">Transferase</keyword>
<evidence type="ECO:0000256" key="10">
    <source>
        <dbReference type="HAMAP-Rule" id="MF_01815"/>
    </source>
</evidence>
<comment type="caution">
    <text evidence="13">The sequence shown here is derived from an EMBL/GenBank/DDBJ whole genome shotgun (WGS) entry which is preliminary data.</text>
</comment>
<dbReference type="PATRIC" id="fig|1704032.3.peg.425"/>
<dbReference type="EC" id="2.3.1.180" evidence="3 10"/>
<dbReference type="Gene3D" id="3.40.47.10">
    <property type="match status" value="1"/>
</dbReference>
<comment type="pathway">
    <text evidence="1 10">Lipid metabolism; fatty acid biosynthesis.</text>
</comment>
<sequence length="330" mass="35083">MAPSLRSVGILGIGSHVPERVLTNAELERMVDTSDEWIITRTGICERRIAEDGTAASDLALPAARQALEMAQVAPEDLDLVVVATVSPDMPFPATAGLVQDKLGASKAAAFDLGAGCTGFIYALAVGAQPIATGLYENALVIGAEALSKITDWTDRRTCVLLGDGAGAAVLAPAENGRELLSFYLRSDGSGWSSLHIPAGGTRLPATEATVRDHLHYIHMNGQEIFKFAVRVLEEAILVALDRAGVSLDQVKLIVPHQANIRIIDAAAKRLNLPMDRFVCNVDRYGNTSAASIPIALDEAHREGRIQPGDYVVLVAFGAGLTWGATVLRW</sequence>
<evidence type="ECO:0000313" key="13">
    <source>
        <dbReference type="EMBL" id="KPJ63813.1"/>
    </source>
</evidence>